<protein>
    <recommendedName>
        <fullName evidence="9">Acireductone dioxygenase</fullName>
    </recommendedName>
    <alternativeName>
        <fullName evidence="9">1,2-dihydroxy-3-keto-5-methylthiopentene dioxygenase</fullName>
        <shortName evidence="9">DHK-MTPene dioxygenase</shortName>
    </alternativeName>
    <alternativeName>
        <fullName evidence="9">Acireductone dioxygenase (Fe(2+)-requiring)</fullName>
        <shortName evidence="9">ARD'</shortName>
        <shortName evidence="9">Fe-ARD</shortName>
        <ecNumber evidence="9">1.13.11.54</ecNumber>
    </alternativeName>
    <alternativeName>
        <fullName evidence="9">Acireductone dioxygenase (Ni(2+)-requiring)</fullName>
        <shortName evidence="9">ARD</shortName>
        <shortName evidence="9">Ni-ARD</shortName>
        <ecNumber evidence="9">1.13.11.53</ecNumber>
    </alternativeName>
</protein>
<dbReference type="Proteomes" id="UP000537130">
    <property type="component" value="Unassembled WGS sequence"/>
</dbReference>
<gene>
    <name evidence="9" type="primary">mtnD</name>
    <name evidence="11" type="ORF">FHR99_001957</name>
</gene>
<accession>A0A7W4W563</accession>
<keyword evidence="3 9" id="KW-0028">Amino-acid biosynthesis</keyword>
<feature type="binding site" evidence="9">
    <location>
        <position position="97"/>
    </location>
    <ligand>
        <name>Ni(2+)</name>
        <dbReference type="ChEBI" id="CHEBI:49786"/>
    </ligand>
</feature>
<dbReference type="EMBL" id="JACHWY010000002">
    <property type="protein sequence ID" value="MBB3047691.1"/>
    <property type="molecule type" value="Genomic_DNA"/>
</dbReference>
<comment type="pathway">
    <text evidence="9">Amino-acid biosynthesis; L-methionine biosynthesis via salvage pathway; L-methionine from S-methyl-5-thio-alpha-D-ribose 1-phosphate: step 5/6.</text>
</comment>
<sequence>MSQLKVFSDSRPESALQSTSNPKDIHRLLGLAGVRFEQWQASADVAAGDSQDKVLAAYAKDIDRLVSEEGYQTVDVISIKANNPDKEALRKKFLSEHKHTEDEVRFFVDGKGLFSLHIGEKVYEVLCEKGDLISVPANTPHWFDMGSEPQLVAIRFFNNQEGWVAHYTGSEIAEQFSRLEN</sequence>
<feature type="binding site" evidence="9">
    <location>
        <position position="103"/>
    </location>
    <ligand>
        <name>Fe(2+)</name>
        <dbReference type="ChEBI" id="CHEBI:29033"/>
    </ligand>
</feature>
<feature type="binding site" evidence="9">
    <location>
        <position position="141"/>
    </location>
    <ligand>
        <name>Ni(2+)</name>
        <dbReference type="ChEBI" id="CHEBI:49786"/>
    </ligand>
</feature>
<keyword evidence="12" id="KW-1185">Reference proteome</keyword>
<proteinExistence type="inferred from homology"/>
<dbReference type="AlphaFoldDB" id="A0A7W4W563"/>
<comment type="catalytic activity">
    <reaction evidence="9">
        <text>1,2-dihydroxy-5-(methylsulfanyl)pent-1-en-3-one + O2 = 3-(methylsulfanyl)propanoate + CO + formate + 2 H(+)</text>
        <dbReference type="Rhea" id="RHEA:14161"/>
        <dbReference type="ChEBI" id="CHEBI:15378"/>
        <dbReference type="ChEBI" id="CHEBI:15379"/>
        <dbReference type="ChEBI" id="CHEBI:15740"/>
        <dbReference type="ChEBI" id="CHEBI:17245"/>
        <dbReference type="ChEBI" id="CHEBI:49016"/>
        <dbReference type="ChEBI" id="CHEBI:49252"/>
        <dbReference type="EC" id="1.13.11.53"/>
    </reaction>
</comment>
<feature type="binding site" evidence="9">
    <location>
        <position position="99"/>
    </location>
    <ligand>
        <name>Fe(2+)</name>
        <dbReference type="ChEBI" id="CHEBI:29033"/>
    </ligand>
</feature>
<reference evidence="11 12" key="1">
    <citation type="submission" date="2020-08" db="EMBL/GenBank/DDBJ databases">
        <title>Genomic Encyclopedia of Type Strains, Phase III (KMG-III): the genomes of soil and plant-associated and newly described type strains.</title>
        <authorList>
            <person name="Whitman W."/>
        </authorList>
    </citation>
    <scope>NUCLEOTIDE SEQUENCE [LARGE SCALE GENOMIC DNA]</scope>
    <source>
        <strain evidence="11 12">CECT 8654</strain>
    </source>
</reference>
<feature type="site" description="Important to generate the dianion" evidence="9">
    <location>
        <position position="105"/>
    </location>
</feature>
<dbReference type="Gene3D" id="2.60.120.10">
    <property type="entry name" value="Jelly Rolls"/>
    <property type="match status" value="1"/>
</dbReference>
<dbReference type="InterPro" id="IPR011051">
    <property type="entry name" value="RmlC_Cupin_sf"/>
</dbReference>
<feature type="binding site" evidence="9">
    <location>
        <position position="99"/>
    </location>
    <ligand>
        <name>Ni(2+)</name>
        <dbReference type="ChEBI" id="CHEBI:49786"/>
    </ligand>
</feature>
<dbReference type="InterPro" id="IPR014710">
    <property type="entry name" value="RmlC-like_jellyroll"/>
</dbReference>
<feature type="site" description="May play a role in transmitting local conformational changes" evidence="9">
    <location>
        <position position="102"/>
    </location>
</feature>
<keyword evidence="6 9" id="KW-0560">Oxidoreductase</keyword>
<keyword evidence="7 9" id="KW-0408">Iron</keyword>
<keyword evidence="8 9" id="KW-0486">Methionine biosynthesis</keyword>
<feature type="binding site" evidence="9">
    <location>
        <position position="141"/>
    </location>
    <ligand>
        <name>Fe(2+)</name>
        <dbReference type="ChEBI" id="CHEBI:29033"/>
    </ligand>
</feature>
<dbReference type="GO" id="GO:0010308">
    <property type="term" value="F:acireductone dioxygenase (Ni2+-requiring) activity"/>
    <property type="evidence" value="ECO:0007669"/>
    <property type="project" value="UniProtKB-UniRule"/>
</dbReference>
<comment type="catalytic activity">
    <reaction evidence="1 9">
        <text>1,2-dihydroxy-5-(methylsulfanyl)pent-1-en-3-one + O2 = 4-methylsulfanyl-2-oxobutanoate + formate + 2 H(+)</text>
        <dbReference type="Rhea" id="RHEA:24504"/>
        <dbReference type="ChEBI" id="CHEBI:15378"/>
        <dbReference type="ChEBI" id="CHEBI:15379"/>
        <dbReference type="ChEBI" id="CHEBI:15740"/>
        <dbReference type="ChEBI" id="CHEBI:16723"/>
        <dbReference type="ChEBI" id="CHEBI:49252"/>
        <dbReference type="EC" id="1.13.11.54"/>
    </reaction>
</comment>
<feature type="site" description="May play a role in metal incorporation in vivo" evidence="9">
    <location>
        <position position="96"/>
    </location>
</feature>
<name>A0A7W4W563_9GAMM</name>
<dbReference type="GO" id="GO:0019509">
    <property type="term" value="P:L-methionine salvage from methylthioadenosine"/>
    <property type="evidence" value="ECO:0007669"/>
    <property type="project" value="UniProtKB-UniRule"/>
</dbReference>
<evidence type="ECO:0000313" key="12">
    <source>
        <dbReference type="Proteomes" id="UP000537130"/>
    </source>
</evidence>
<feature type="binding site" evidence="9">
    <location>
        <position position="103"/>
    </location>
    <ligand>
        <name>Ni(2+)</name>
        <dbReference type="ChEBI" id="CHEBI:49786"/>
    </ligand>
</feature>
<dbReference type="HAMAP" id="MF_01682">
    <property type="entry name" value="Salvage_MtnD"/>
    <property type="match status" value="1"/>
</dbReference>
<evidence type="ECO:0000256" key="9">
    <source>
        <dbReference type="HAMAP-Rule" id="MF_01682"/>
    </source>
</evidence>
<dbReference type="GO" id="GO:0005506">
    <property type="term" value="F:iron ion binding"/>
    <property type="evidence" value="ECO:0007669"/>
    <property type="project" value="UniProtKB-UniRule"/>
</dbReference>
<evidence type="ECO:0000256" key="7">
    <source>
        <dbReference type="ARBA" id="ARBA00023004"/>
    </source>
</evidence>
<dbReference type="UniPathway" id="UPA00904">
    <property type="reaction ID" value="UER00878"/>
</dbReference>
<evidence type="ECO:0000256" key="1">
    <source>
        <dbReference type="ARBA" id="ARBA00000428"/>
    </source>
</evidence>
<dbReference type="InterPro" id="IPR023956">
    <property type="entry name" value="ARD_bac"/>
</dbReference>
<comment type="similarity">
    <text evidence="9">Belongs to the acireductone dioxygenase (ARD) family.</text>
</comment>
<dbReference type="SUPFAM" id="SSF51182">
    <property type="entry name" value="RmlC-like cupins"/>
    <property type="match status" value="1"/>
</dbReference>
<dbReference type="GO" id="GO:0019284">
    <property type="term" value="P:L-methionine salvage from S-adenosylmethionine"/>
    <property type="evidence" value="ECO:0007669"/>
    <property type="project" value="InterPro"/>
</dbReference>
<dbReference type="CDD" id="cd02232">
    <property type="entry name" value="cupin_ARD"/>
    <property type="match status" value="1"/>
</dbReference>
<feature type="binding site" evidence="9">
    <location>
        <position position="97"/>
    </location>
    <ligand>
        <name>Fe(2+)</name>
        <dbReference type="ChEBI" id="CHEBI:29033"/>
    </ligand>
</feature>
<evidence type="ECO:0000256" key="4">
    <source>
        <dbReference type="ARBA" id="ARBA00022723"/>
    </source>
</evidence>
<comment type="cofactor">
    <cofactor evidence="9">
        <name>Fe(2+)</name>
        <dbReference type="ChEBI" id="CHEBI:29033"/>
    </cofactor>
    <text evidence="9">Binds 1 Fe(2+) cation per monomer.</text>
</comment>
<dbReference type="GO" id="GO:0016151">
    <property type="term" value="F:nickel cation binding"/>
    <property type="evidence" value="ECO:0007669"/>
    <property type="project" value="UniProtKB-UniRule"/>
</dbReference>
<evidence type="ECO:0000256" key="3">
    <source>
        <dbReference type="ARBA" id="ARBA00022605"/>
    </source>
</evidence>
<keyword evidence="5 9" id="KW-0223">Dioxygenase</keyword>
<comment type="cofactor">
    <cofactor evidence="9">
        <name>Ni(2+)</name>
        <dbReference type="ChEBI" id="CHEBI:49786"/>
    </cofactor>
    <text evidence="9">Binds 1 nickel ion per monomer.</text>
</comment>
<dbReference type="RefSeq" id="WP_183410456.1">
    <property type="nucleotide sequence ID" value="NZ_JACHWY010000002.1"/>
</dbReference>
<dbReference type="Pfam" id="PF03079">
    <property type="entry name" value="ARD"/>
    <property type="match status" value="1"/>
</dbReference>
<organism evidence="11 12">
    <name type="scientific">Litorivivens lipolytica</name>
    <dbReference type="NCBI Taxonomy" id="1524264"/>
    <lineage>
        <taxon>Bacteria</taxon>
        <taxon>Pseudomonadati</taxon>
        <taxon>Pseudomonadota</taxon>
        <taxon>Gammaproteobacteria</taxon>
        <taxon>Litorivivens</taxon>
    </lineage>
</organism>
<dbReference type="EC" id="1.13.11.53" evidence="9"/>
<keyword evidence="2 9" id="KW-0533">Nickel</keyword>
<dbReference type="InterPro" id="IPR004313">
    <property type="entry name" value="ARD"/>
</dbReference>
<dbReference type="EC" id="1.13.11.54" evidence="9"/>
<evidence type="ECO:0000256" key="6">
    <source>
        <dbReference type="ARBA" id="ARBA00023002"/>
    </source>
</evidence>
<evidence type="ECO:0000256" key="2">
    <source>
        <dbReference type="ARBA" id="ARBA00022596"/>
    </source>
</evidence>
<dbReference type="GO" id="GO:0010309">
    <property type="term" value="F:acireductone dioxygenase [iron(II)-requiring] activity"/>
    <property type="evidence" value="ECO:0007669"/>
    <property type="project" value="UniProtKB-UniRule"/>
</dbReference>
<dbReference type="PANTHER" id="PTHR23418:SF0">
    <property type="entry name" value="ACIREDUCTONE DIOXYGENASE"/>
    <property type="match status" value="1"/>
</dbReference>
<comment type="caution">
    <text evidence="11">The sequence shown here is derived from an EMBL/GenBank/DDBJ whole genome shotgun (WGS) entry which is preliminary data.</text>
</comment>
<evidence type="ECO:0000256" key="8">
    <source>
        <dbReference type="ARBA" id="ARBA00023167"/>
    </source>
</evidence>
<evidence type="ECO:0000256" key="5">
    <source>
        <dbReference type="ARBA" id="ARBA00022964"/>
    </source>
</evidence>
<evidence type="ECO:0000313" key="11">
    <source>
        <dbReference type="EMBL" id="MBB3047691.1"/>
    </source>
</evidence>
<keyword evidence="4 9" id="KW-0479">Metal-binding</keyword>
<dbReference type="PANTHER" id="PTHR23418">
    <property type="entry name" value="ACIREDUCTONE DIOXYGENASE"/>
    <property type="match status" value="1"/>
</dbReference>
<comment type="function">
    <text evidence="9">Catalyzes 2 different reactions between oxygene and the acireductone 1,2-dihydroxy-3-keto-5-methylthiopentene (DHK-MTPene) depending upon the metal bound in the active site. Fe-containing acireductone dioxygenase (Fe-ARD) produces formate and 2-keto-4-methylthiobutyrate (KMTB), the alpha-ketoacid precursor of methionine in the methionine recycle pathway. Ni-containing acireductone dioxygenase (Ni-ARD) produces methylthiopropionate, carbon monoxide and formate, and does not lie on the methionine recycle pathway.</text>
</comment>
<comment type="subunit">
    <text evidence="9">Monomer.</text>
</comment>
<evidence type="ECO:0000256" key="10">
    <source>
        <dbReference type="SAM" id="MobiDB-lite"/>
    </source>
</evidence>
<feature type="region of interest" description="Disordered" evidence="10">
    <location>
        <begin position="1"/>
        <end position="21"/>
    </location>
</feature>